<gene>
    <name evidence="1" type="ORF">DLM86_28855</name>
</gene>
<dbReference type="AlphaFoldDB" id="A0A2V5JZ97"/>
<proteinExistence type="predicted"/>
<protein>
    <submittedName>
        <fullName evidence="1">Uncharacterized protein</fullName>
    </submittedName>
</protein>
<comment type="caution">
    <text evidence="1">The sequence shown here is derived from an EMBL/GenBank/DDBJ whole genome shotgun (WGS) entry which is preliminary data.</text>
</comment>
<dbReference type="OrthoDB" id="2496751at2"/>
<organism evidence="1 2">
    <name type="scientific">Paenibacillus flagellatus</name>
    <dbReference type="NCBI Taxonomy" id="2211139"/>
    <lineage>
        <taxon>Bacteria</taxon>
        <taxon>Bacillati</taxon>
        <taxon>Bacillota</taxon>
        <taxon>Bacilli</taxon>
        <taxon>Bacillales</taxon>
        <taxon>Paenibacillaceae</taxon>
        <taxon>Paenibacillus</taxon>
    </lineage>
</organism>
<accession>A0A2V5JZ97</accession>
<evidence type="ECO:0000313" key="1">
    <source>
        <dbReference type="EMBL" id="PYI50513.1"/>
    </source>
</evidence>
<keyword evidence="2" id="KW-1185">Reference proteome</keyword>
<dbReference type="EMBL" id="QJVJ01000018">
    <property type="protein sequence ID" value="PYI50513.1"/>
    <property type="molecule type" value="Genomic_DNA"/>
</dbReference>
<reference evidence="1 2" key="1">
    <citation type="submission" date="2018-05" db="EMBL/GenBank/DDBJ databases">
        <title>Paenibacillus flagellatus sp. nov., isolated from selenium mineral soil.</title>
        <authorList>
            <person name="Dai X."/>
        </authorList>
    </citation>
    <scope>NUCLEOTIDE SEQUENCE [LARGE SCALE GENOMIC DNA]</scope>
    <source>
        <strain evidence="1 2">DXL2</strain>
    </source>
</reference>
<sequence>MLRGWRRMRGKLLAALSAIALLVPVWGAERVEAGSTISKSVVVVRSAELYPSPEKTGQPLGVVSGIQQVDVDWGDWEEDGRKPEKFPQRGDWIRVKTWLGPAWIEDGAGVLYGGYDEERGEAHLLNTVELYNTPVEGDAVGAWIAPQKLKVTGTISFQPKDSGSARQFAALSGEWLRIETWLGDKWIYKPALMEKMNRKEQSYALKLTGEAKAYPLPHVEGPGETIPAGVVHVTASAWEGRDMGSPHWYEIEWNGEKRWIPLGDDAWIQYRTLKRPIRLTEATDVHEKPRYGVGGAELPPGTYEAIEATGPWVHVKTADGTAWVDMERALLRQRERAVWIEEDVKLSEKTESYYYPQTGDVYHAKGFFSPQTVKSFERWTAEDGEVWYHIQTAGGAEWVNEDGVVPADAGEKAHAAAEGTAEGK</sequence>
<evidence type="ECO:0000313" key="2">
    <source>
        <dbReference type="Proteomes" id="UP000247476"/>
    </source>
</evidence>
<dbReference type="RefSeq" id="WP_110843528.1">
    <property type="nucleotide sequence ID" value="NZ_QJVJ01000018.1"/>
</dbReference>
<dbReference type="Proteomes" id="UP000247476">
    <property type="component" value="Unassembled WGS sequence"/>
</dbReference>
<name>A0A2V5JZ97_9BACL</name>